<evidence type="ECO:0000313" key="2">
    <source>
        <dbReference type="Proteomes" id="UP000092460"/>
    </source>
</evidence>
<name>A0A1B0BRN7_9MUSC</name>
<protein>
    <submittedName>
        <fullName evidence="1">Uncharacterized protein</fullName>
    </submittedName>
</protein>
<sequence length="96" mass="10889">NHEDSKLLPQTKYKACNLKSRYCLLPSVDPTNIVKLRTNRDGARPRRANDKSTGVADIKFVSLDGLVDFLQKGEETRTSGRTDKQGLQLLARLYKR</sequence>
<dbReference type="Proteomes" id="UP000092460">
    <property type="component" value="Unassembled WGS sequence"/>
</dbReference>
<keyword evidence="2" id="KW-1185">Reference proteome</keyword>
<dbReference type="EMBL" id="JXJN01019162">
    <property type="status" value="NOT_ANNOTATED_CDS"/>
    <property type="molecule type" value="Genomic_DNA"/>
</dbReference>
<proteinExistence type="predicted"/>
<dbReference type="AlphaFoldDB" id="A0A1B0BRN7"/>
<reference evidence="2" key="1">
    <citation type="submission" date="2015-01" db="EMBL/GenBank/DDBJ databases">
        <authorList>
            <person name="Aksoy S."/>
            <person name="Warren W."/>
            <person name="Wilson R.K."/>
        </authorList>
    </citation>
    <scope>NUCLEOTIDE SEQUENCE [LARGE SCALE GENOMIC DNA]</scope>
    <source>
        <strain evidence="2">IAEA</strain>
    </source>
</reference>
<dbReference type="EnsemblMetazoa" id="GPPI038412-RA">
    <property type="protein sequence ID" value="GPPI038412-PA"/>
    <property type="gene ID" value="GPPI038412"/>
</dbReference>
<reference evidence="1" key="2">
    <citation type="submission" date="2020-05" db="UniProtKB">
        <authorList>
            <consortium name="EnsemblMetazoa"/>
        </authorList>
    </citation>
    <scope>IDENTIFICATION</scope>
    <source>
        <strain evidence="1">IAEA</strain>
    </source>
</reference>
<organism evidence="1 2">
    <name type="scientific">Glossina palpalis gambiensis</name>
    <dbReference type="NCBI Taxonomy" id="67801"/>
    <lineage>
        <taxon>Eukaryota</taxon>
        <taxon>Metazoa</taxon>
        <taxon>Ecdysozoa</taxon>
        <taxon>Arthropoda</taxon>
        <taxon>Hexapoda</taxon>
        <taxon>Insecta</taxon>
        <taxon>Pterygota</taxon>
        <taxon>Neoptera</taxon>
        <taxon>Endopterygota</taxon>
        <taxon>Diptera</taxon>
        <taxon>Brachycera</taxon>
        <taxon>Muscomorpha</taxon>
        <taxon>Hippoboscoidea</taxon>
        <taxon>Glossinidae</taxon>
        <taxon>Glossina</taxon>
    </lineage>
</organism>
<dbReference type="VEuPathDB" id="VectorBase:GPPI038412"/>
<evidence type="ECO:0000313" key="1">
    <source>
        <dbReference type="EnsemblMetazoa" id="GPPI038412-PA"/>
    </source>
</evidence>
<accession>A0A1B0BRN7</accession>